<evidence type="ECO:0000313" key="2">
    <source>
        <dbReference type="EMBL" id="NML68425.1"/>
    </source>
</evidence>
<gene>
    <name evidence="2" type="ORF">HHL23_01210</name>
</gene>
<dbReference type="Proteomes" id="UP000544054">
    <property type="component" value="Unassembled WGS sequence"/>
</dbReference>
<dbReference type="AlphaFoldDB" id="A0A7Y0AJE5"/>
<evidence type="ECO:0000256" key="1">
    <source>
        <dbReference type="SAM" id="SignalP"/>
    </source>
</evidence>
<keyword evidence="1" id="KW-0732">Signal</keyword>
<keyword evidence="3" id="KW-1185">Reference proteome</keyword>
<name>A0A7Y0AJE5_9FLAO</name>
<dbReference type="RefSeq" id="WP_169233011.1">
    <property type="nucleotide sequence ID" value="NZ_JABBGI010000001.1"/>
</dbReference>
<sequence>MKKFLLAICTFLCLFLNAQLDTEHWFAPMSESPLQGAPQCYLYLSTNETVPFSVQVSNNNTVFSNVQVSKGNPVLMRPYM</sequence>
<organism evidence="2 3">
    <name type="scientific">Chryseobacterium antibioticum</name>
    <dbReference type="NCBI Taxonomy" id="2728847"/>
    <lineage>
        <taxon>Bacteria</taxon>
        <taxon>Pseudomonadati</taxon>
        <taxon>Bacteroidota</taxon>
        <taxon>Flavobacteriia</taxon>
        <taxon>Flavobacteriales</taxon>
        <taxon>Weeksellaceae</taxon>
        <taxon>Chryseobacterium group</taxon>
        <taxon>Chryseobacterium</taxon>
    </lineage>
</organism>
<feature type="chain" id="PRO_5031458960" evidence="1">
    <location>
        <begin position="21"/>
        <end position="80"/>
    </location>
</feature>
<feature type="signal peptide" evidence="1">
    <location>
        <begin position="1"/>
        <end position="20"/>
    </location>
</feature>
<comment type="caution">
    <text evidence="2">The sequence shown here is derived from an EMBL/GenBank/DDBJ whole genome shotgun (WGS) entry which is preliminary data.</text>
</comment>
<proteinExistence type="predicted"/>
<evidence type="ECO:0000313" key="3">
    <source>
        <dbReference type="Proteomes" id="UP000544054"/>
    </source>
</evidence>
<dbReference type="EMBL" id="JABBGI010000001">
    <property type="protein sequence ID" value="NML68425.1"/>
    <property type="molecule type" value="Genomic_DNA"/>
</dbReference>
<reference evidence="2 3" key="1">
    <citation type="submission" date="2020-04" db="EMBL/GenBank/DDBJ databases">
        <title>Chryseobacterium sp. RP-3-3 sp. nov., isolated from Jeju soil.</title>
        <authorList>
            <person name="Dahal R.H."/>
        </authorList>
    </citation>
    <scope>NUCLEOTIDE SEQUENCE [LARGE SCALE GENOMIC DNA]</scope>
    <source>
        <strain evidence="2 3">RP-3-3</strain>
    </source>
</reference>
<accession>A0A7Y0AJE5</accession>
<protein>
    <submittedName>
        <fullName evidence="2">Uncharacterized protein</fullName>
    </submittedName>
</protein>